<protein>
    <submittedName>
        <fullName evidence="1">Uncharacterized protein</fullName>
    </submittedName>
</protein>
<accession>A0A5J4RMA5</accession>
<dbReference type="Proteomes" id="UP000324800">
    <property type="component" value="Unassembled WGS sequence"/>
</dbReference>
<proteinExistence type="predicted"/>
<organism evidence="1 2">
    <name type="scientific">Streblomastix strix</name>
    <dbReference type="NCBI Taxonomy" id="222440"/>
    <lineage>
        <taxon>Eukaryota</taxon>
        <taxon>Metamonada</taxon>
        <taxon>Preaxostyla</taxon>
        <taxon>Oxymonadida</taxon>
        <taxon>Streblomastigidae</taxon>
        <taxon>Streblomastix</taxon>
    </lineage>
</organism>
<reference evidence="1 2" key="1">
    <citation type="submission" date="2019-03" db="EMBL/GenBank/DDBJ databases">
        <title>Single cell metagenomics reveals metabolic interactions within the superorganism composed of flagellate Streblomastix strix and complex community of Bacteroidetes bacteria on its surface.</title>
        <authorList>
            <person name="Treitli S.C."/>
            <person name="Kolisko M."/>
            <person name="Husnik F."/>
            <person name="Keeling P."/>
            <person name="Hampl V."/>
        </authorList>
    </citation>
    <scope>NUCLEOTIDE SEQUENCE [LARGE SCALE GENOMIC DNA]</scope>
    <source>
        <strain evidence="1">ST1C</strain>
    </source>
</reference>
<name>A0A5J4RMA5_9EUKA</name>
<sequence>MDLDVDDY</sequence>
<comment type="caution">
    <text evidence="1">The sequence shown here is derived from an EMBL/GenBank/DDBJ whole genome shotgun (WGS) entry which is preliminary data.</text>
</comment>
<feature type="non-terminal residue" evidence="1">
    <location>
        <position position="8"/>
    </location>
</feature>
<evidence type="ECO:0000313" key="1">
    <source>
        <dbReference type="EMBL" id="KAA6335236.1"/>
    </source>
</evidence>
<evidence type="ECO:0000313" key="2">
    <source>
        <dbReference type="Proteomes" id="UP000324800"/>
    </source>
</evidence>
<dbReference type="EMBL" id="SNRW01041825">
    <property type="protein sequence ID" value="KAA6335236.1"/>
    <property type="molecule type" value="Genomic_DNA"/>
</dbReference>
<gene>
    <name evidence="1" type="ORF">EZS28_052987</name>
</gene>